<protein>
    <submittedName>
        <fullName evidence="1">Uncharacterized protein</fullName>
    </submittedName>
</protein>
<evidence type="ECO:0000313" key="2">
    <source>
        <dbReference type="Proteomes" id="UP000000812"/>
    </source>
</evidence>
<dbReference type="AlphaFoldDB" id="Q9PED3"/>
<name>Q9PED3_XYLFA</name>
<organism evidence="1 2">
    <name type="scientific">Xylella fastidiosa (strain 9a5c)</name>
    <dbReference type="NCBI Taxonomy" id="160492"/>
    <lineage>
        <taxon>Bacteria</taxon>
        <taxon>Pseudomonadati</taxon>
        <taxon>Pseudomonadota</taxon>
        <taxon>Gammaproteobacteria</taxon>
        <taxon>Lysobacterales</taxon>
        <taxon>Lysobacteraceae</taxon>
        <taxon>Xylella</taxon>
    </lineage>
</organism>
<evidence type="ECO:0000313" key="1">
    <source>
        <dbReference type="EMBL" id="AAF83905.1"/>
    </source>
</evidence>
<dbReference type="EMBL" id="AE003849">
    <property type="protein sequence ID" value="AAF83905.1"/>
    <property type="molecule type" value="Genomic_DNA"/>
</dbReference>
<dbReference type="PIR" id="B82725">
    <property type="entry name" value="B82725"/>
</dbReference>
<accession>Q9PED3</accession>
<proteinExistence type="predicted"/>
<dbReference type="STRING" id="160492.XF_1095"/>
<dbReference type="KEGG" id="xfa:XF_1095"/>
<dbReference type="Proteomes" id="UP000000812">
    <property type="component" value="Chromosome"/>
</dbReference>
<gene>
    <name evidence="1" type="ordered locus">XF_1095</name>
</gene>
<dbReference type="HOGENOM" id="CLU_3086373_0_0_6"/>
<reference evidence="1 2" key="1">
    <citation type="journal article" date="2000" name="Nature">
        <title>The genome sequence of the plant pathogen Xylella fastidiosa.</title>
        <authorList>
            <person name="Simpson A.J."/>
            <person name="Reinach F.C."/>
            <person name="Arruda P."/>
            <person name="Abreu F.A."/>
            <person name="Acencio M."/>
            <person name="Alvarenga R."/>
            <person name="Alves L.M."/>
            <person name="Araya J.E."/>
            <person name="Baia G.S."/>
            <person name="Baptista C.S."/>
            <person name="Barros M.H."/>
            <person name="Bonaccorsi E.D."/>
            <person name="Bordin S."/>
            <person name="Bove J.M."/>
            <person name="Briones M.R."/>
            <person name="Bueno M.R."/>
            <person name="Camargo A.A."/>
            <person name="Camargo L.E."/>
            <person name="Carraro D.M."/>
            <person name="Carrer H."/>
            <person name="Colauto N.B."/>
            <person name="Colombo C."/>
            <person name="Costa F.F."/>
            <person name="Costa M.C."/>
            <person name="Costa-Neto C.M."/>
            <person name="Coutinho L.L."/>
            <person name="Cristofani M."/>
            <person name="Dias-Neto E."/>
            <person name="Docena C."/>
            <person name="El-Dorry H."/>
            <person name="Facincani A.P."/>
            <person name="Ferreira A.J."/>
            <person name="Ferreira V.C."/>
            <person name="Ferro J.A."/>
            <person name="Fraga J.S."/>
            <person name="Franca S.C."/>
            <person name="Franco M.C."/>
            <person name="Frohme M."/>
            <person name="Furlan L.R."/>
            <person name="Garnier M."/>
            <person name="Goldman G.H."/>
            <person name="Goldman M.H."/>
            <person name="Gomes S.L."/>
            <person name="Gruber A."/>
            <person name="Ho P.L."/>
            <person name="Hoheisel J.D."/>
            <person name="Junqueira M.L."/>
            <person name="Kemper E.L."/>
            <person name="Kitajima J.P."/>
            <person name="Krieger J.E."/>
            <person name="Kuramae E.E."/>
            <person name="Laigret F."/>
            <person name="Lambais M.R."/>
            <person name="Leite L.C."/>
            <person name="Lemos E.G."/>
            <person name="Lemos M.V."/>
            <person name="Lopes S.A."/>
            <person name="Lopes C.R."/>
            <person name="Machado J.A."/>
            <person name="Machado M.A."/>
            <person name="Madeira A.M."/>
            <person name="Madeira H.M."/>
            <person name="Marino C.L."/>
            <person name="Marques M.V."/>
            <person name="Martins E.A."/>
            <person name="Martins E.M."/>
            <person name="Matsukuma A.Y."/>
            <person name="Menck C.F."/>
            <person name="Miracca E.C."/>
            <person name="Miyaki C.Y."/>
            <person name="Monteriro-Vitorello C.B."/>
            <person name="Moon D.H."/>
            <person name="Nagai M.A."/>
            <person name="Nascimento A.L."/>
            <person name="Netto L.E."/>
            <person name="Nhani A.Jr."/>
            <person name="Nobrega F.G."/>
            <person name="Nunes L.R."/>
            <person name="Oliveira M.A."/>
            <person name="de Oliveira M.C."/>
            <person name="de Oliveira R.C."/>
            <person name="Palmieri D.A."/>
            <person name="Paris A."/>
            <person name="Peixoto B.R."/>
            <person name="Pereira G.A."/>
            <person name="Pereira H.A.Jr."/>
            <person name="Pesquero J.B."/>
            <person name="Quaggio R.B."/>
            <person name="Roberto P.G."/>
            <person name="Rodrigues V."/>
            <person name="de M Rosa A.J."/>
            <person name="de Rosa V.E.Jr."/>
            <person name="de Sa R.G."/>
            <person name="Santelli R.V."/>
            <person name="Sawasaki H.E."/>
            <person name="da Silva A.C."/>
            <person name="da Silva A.M."/>
            <person name="da Silva F.R."/>
            <person name="da Silva W.A.Jr."/>
            <person name="da Silveira J.F."/>
            <person name="Silvestri M.L."/>
            <person name="Siqueira W.J."/>
            <person name="de Souza A.A."/>
            <person name="de Souza A.P."/>
            <person name="Terenzi M.F."/>
            <person name="Truffi D."/>
            <person name="Tsai S.M."/>
            <person name="Tsuhako M.H."/>
            <person name="Vallada H."/>
            <person name="Van Sluys M.A."/>
            <person name="Verjovski-Almeida S."/>
            <person name="Vettore A.L."/>
            <person name="Zago M.A."/>
            <person name="Zatz M."/>
            <person name="Meidanis J."/>
            <person name="Setubal J.C."/>
        </authorList>
    </citation>
    <scope>NUCLEOTIDE SEQUENCE [LARGE SCALE GENOMIC DNA]</scope>
    <source>
        <strain evidence="1 2">9a5c</strain>
    </source>
</reference>
<sequence length="52" mass="5862">MRLHFYRLFKIANSERSGHEIVAACVVMRGDLVKIFDAFKQAFGCITCGDVP</sequence>